<dbReference type="InterPro" id="IPR031052">
    <property type="entry name" value="FHY3/FAR1"/>
</dbReference>
<evidence type="ECO:0000313" key="3">
    <source>
        <dbReference type="EMBL" id="OXA54574.1"/>
    </source>
</evidence>
<dbReference type="PANTHER" id="PTHR31669:SF251">
    <property type="entry name" value="PROTEIN FAR1-RELATED SEQUENCE"/>
    <property type="match status" value="1"/>
</dbReference>
<accession>A0A226EBP5</accession>
<gene>
    <name evidence="3" type="ORF">Fcan01_11709</name>
</gene>
<evidence type="ECO:0000259" key="2">
    <source>
        <dbReference type="Pfam" id="PF10551"/>
    </source>
</evidence>
<feature type="region of interest" description="Disordered" evidence="1">
    <location>
        <begin position="1"/>
        <end position="27"/>
    </location>
</feature>
<sequence length="545" mass="62923">MASQVLRFESGDSDSDSNSENETNPRKKRKICEWELHQEFNSKLEAQNFLKEQKEWKYLNQYSTEKEEILKYVCRVSKACSSKSRIILPKDSLKASVEKTIANHDHEPKPFRGISDETKKIIDNLFEIGTTKPTTIKRALQQQNIIIKKTQIANYLASKRRNRGPKIISLGELQAEANKYSQLPHDLDEPYVDNSGLEFEENQKWFGVFLSTKRLLDIALQTQVIHCDATYKLSWEGFPVLVIGVSDKDRHFHPLGISVTASETTRDFEFLFRSMVTSVGHNYSPKILIADAAEAITNAFKTVFGDDFIRVFCWFHLCKNIDSHKSLVKDKNLWAGIKKNMSQLQLAKSVEEFNVAQTLFCQKYKESAKDFIEYFKNEHIAQRCGWYEGLALGYPSTNNGLESTNGWIKKQGTFRECLSMGDLFRFFMQQCKVWSDERNPATPDAKLFIHTPTLTLQMQTNAFQWMTKKPDIKYRTSGDSILHFISASGKPKLKEDDINKFLRMNEKLSWKSFDTYQQSTTRLWKFLVEFDNGVNRSTPGGVVQT</sequence>
<organism evidence="3 4">
    <name type="scientific">Folsomia candida</name>
    <name type="common">Springtail</name>
    <dbReference type="NCBI Taxonomy" id="158441"/>
    <lineage>
        <taxon>Eukaryota</taxon>
        <taxon>Metazoa</taxon>
        <taxon>Ecdysozoa</taxon>
        <taxon>Arthropoda</taxon>
        <taxon>Hexapoda</taxon>
        <taxon>Collembola</taxon>
        <taxon>Entomobryomorpha</taxon>
        <taxon>Isotomoidea</taxon>
        <taxon>Isotomidae</taxon>
        <taxon>Proisotominae</taxon>
        <taxon>Folsomia</taxon>
    </lineage>
</organism>
<dbReference type="InterPro" id="IPR018289">
    <property type="entry name" value="MULE_transposase_dom"/>
</dbReference>
<dbReference type="OrthoDB" id="119028at2759"/>
<protein>
    <recommendedName>
        <fullName evidence="2">MULE transposase domain-containing protein</fullName>
    </recommendedName>
</protein>
<keyword evidence="4" id="KW-1185">Reference proteome</keyword>
<evidence type="ECO:0000313" key="4">
    <source>
        <dbReference type="Proteomes" id="UP000198287"/>
    </source>
</evidence>
<proteinExistence type="predicted"/>
<feature type="domain" description="MULE transposase" evidence="2">
    <location>
        <begin position="224"/>
        <end position="320"/>
    </location>
</feature>
<dbReference type="EMBL" id="LNIX01000005">
    <property type="protein sequence ID" value="OXA54574.1"/>
    <property type="molecule type" value="Genomic_DNA"/>
</dbReference>
<dbReference type="AlphaFoldDB" id="A0A226EBP5"/>
<dbReference type="GO" id="GO:0006355">
    <property type="term" value="P:regulation of DNA-templated transcription"/>
    <property type="evidence" value="ECO:0007669"/>
    <property type="project" value="InterPro"/>
</dbReference>
<dbReference type="Proteomes" id="UP000198287">
    <property type="component" value="Unassembled WGS sequence"/>
</dbReference>
<dbReference type="PANTHER" id="PTHR31669">
    <property type="entry name" value="PROTEIN FAR1-RELATED SEQUENCE 10-RELATED"/>
    <property type="match status" value="1"/>
</dbReference>
<dbReference type="Pfam" id="PF10551">
    <property type="entry name" value="MULE"/>
    <property type="match status" value="1"/>
</dbReference>
<evidence type="ECO:0000256" key="1">
    <source>
        <dbReference type="SAM" id="MobiDB-lite"/>
    </source>
</evidence>
<name>A0A226EBP5_FOLCA</name>
<reference evidence="3 4" key="1">
    <citation type="submission" date="2015-12" db="EMBL/GenBank/DDBJ databases">
        <title>The genome of Folsomia candida.</title>
        <authorList>
            <person name="Faddeeva A."/>
            <person name="Derks M.F."/>
            <person name="Anvar Y."/>
            <person name="Smit S."/>
            <person name="Van Straalen N."/>
            <person name="Roelofs D."/>
        </authorList>
    </citation>
    <scope>NUCLEOTIDE SEQUENCE [LARGE SCALE GENOMIC DNA]</scope>
    <source>
        <strain evidence="3 4">VU population</strain>
        <tissue evidence="3">Whole body</tissue>
    </source>
</reference>
<comment type="caution">
    <text evidence="3">The sequence shown here is derived from an EMBL/GenBank/DDBJ whole genome shotgun (WGS) entry which is preliminary data.</text>
</comment>